<protein>
    <recommendedName>
        <fullName evidence="2">PH domain-containing protein</fullName>
    </recommendedName>
</protein>
<comment type="caution">
    <text evidence="3">The sequence shown here is derived from an EMBL/GenBank/DDBJ whole genome shotgun (WGS) entry which is preliminary data.</text>
</comment>
<reference evidence="3" key="1">
    <citation type="submission" date="2021-01" db="EMBL/GenBank/DDBJ databases">
        <title>Phytophthora aleatoria, a newly-described species from Pinus radiata is distinct from Phytophthora cactorum isolates based on comparative genomics.</title>
        <authorList>
            <person name="Mcdougal R."/>
            <person name="Panda P."/>
            <person name="Williams N."/>
            <person name="Studholme D.J."/>
        </authorList>
    </citation>
    <scope>NUCLEOTIDE SEQUENCE</scope>
    <source>
        <strain evidence="3">NZFS 4037</strain>
    </source>
</reference>
<dbReference type="InterPro" id="IPR001849">
    <property type="entry name" value="PH_domain"/>
</dbReference>
<dbReference type="PROSITE" id="PS50003">
    <property type="entry name" value="PH_DOMAIN"/>
    <property type="match status" value="1"/>
</dbReference>
<keyword evidence="4" id="KW-1185">Reference proteome</keyword>
<accession>A0A8J5MDP1</accession>
<dbReference type="AlphaFoldDB" id="A0A8J5MDP1"/>
<name>A0A8J5MDP1_9STRA</name>
<organism evidence="3 4">
    <name type="scientific">Phytophthora aleatoria</name>
    <dbReference type="NCBI Taxonomy" id="2496075"/>
    <lineage>
        <taxon>Eukaryota</taxon>
        <taxon>Sar</taxon>
        <taxon>Stramenopiles</taxon>
        <taxon>Oomycota</taxon>
        <taxon>Peronosporomycetes</taxon>
        <taxon>Peronosporales</taxon>
        <taxon>Peronosporaceae</taxon>
        <taxon>Phytophthora</taxon>
    </lineage>
</organism>
<dbReference type="Pfam" id="PF00169">
    <property type="entry name" value="PH"/>
    <property type="match status" value="1"/>
</dbReference>
<evidence type="ECO:0000259" key="2">
    <source>
        <dbReference type="PROSITE" id="PS50003"/>
    </source>
</evidence>
<dbReference type="Proteomes" id="UP000709295">
    <property type="component" value="Unassembled WGS sequence"/>
</dbReference>
<feature type="domain" description="PH" evidence="2">
    <location>
        <begin position="100"/>
        <end position="196"/>
    </location>
</feature>
<sequence length="376" mass="41983">MQRQRITLFSAEDADAMALRERSSTVLGSSRGPGRFDKRAQSYSMRPSMTVYGHEGEDYFDGSASYSSVTERSGTGSFAPNRTRLSVSPDLSSAFEDIFETDWEGYIWKQGHVVRSWRYRYAVLSGTTFSYYVSKDVAKMDTEKFRGRVTVTGASRDPNRSNGVLITTTINKIFAMYTRSSIECEIWVKMLQQAVQNASNQKPGQSFSGASNGRDSDLQSGRASQWNPAASGNLPFSASSILSQTVRSSGDWKARNLATIKQFYSMWTTQFLEQTGVDDSAANLISLFPICSPEMIVSYLASKTASTGNIFSIIFPWKHPRTRHRRARSEMDYDSFGKFSYVSDTSNSFLVDEDEMLDAAFTGRRSIQVHTLAGEA</sequence>
<feature type="region of interest" description="Disordered" evidence="1">
    <location>
        <begin position="200"/>
        <end position="231"/>
    </location>
</feature>
<dbReference type="PANTHER" id="PTHR14336">
    <property type="entry name" value="TANDEM PH DOMAIN CONTAINING PROTEIN"/>
    <property type="match status" value="1"/>
</dbReference>
<evidence type="ECO:0000256" key="1">
    <source>
        <dbReference type="SAM" id="MobiDB-lite"/>
    </source>
</evidence>
<dbReference type="EMBL" id="JAENGY010000015">
    <property type="protein sequence ID" value="KAG6976983.1"/>
    <property type="molecule type" value="Genomic_DNA"/>
</dbReference>
<dbReference type="SMART" id="SM00233">
    <property type="entry name" value="PH"/>
    <property type="match status" value="1"/>
</dbReference>
<proteinExistence type="predicted"/>
<evidence type="ECO:0000313" key="3">
    <source>
        <dbReference type="EMBL" id="KAG6976983.1"/>
    </source>
</evidence>
<evidence type="ECO:0000313" key="4">
    <source>
        <dbReference type="Proteomes" id="UP000709295"/>
    </source>
</evidence>
<gene>
    <name evidence="3" type="ORF">JG688_00000787</name>
</gene>
<dbReference type="InterPro" id="IPR051707">
    <property type="entry name" value="PI-Interact_SigTrans_Reg"/>
</dbReference>
<dbReference type="FunFam" id="2.30.29.30:FF:000493">
    <property type="entry name" value="AGC/AKT protein kinase"/>
    <property type="match status" value="1"/>
</dbReference>